<name>A0A0B7MCR3_9FIRM</name>
<proteinExistence type="predicted"/>
<gene>
    <name evidence="1" type="ORF">SSCH_130027</name>
</gene>
<dbReference type="InterPro" id="IPR054383">
    <property type="entry name" value="PspAB-like"/>
</dbReference>
<sequence>MGFFDALFGRNKPPKAQIDPFFALSTALVSFAELGWESSGRCGLALKPATSIYFQTAAEELRDLLQLSVTETKTKLEIRDDEYHYRWLLFTDPDFDDLLGLIYMSAQTLKESGYDTQLLAAVFRFEQQSKSAPFYLIYNYKRGTFYPFLPIDRKSEQRNNHEEQRLFTMLEKELPWEKDISLWYPIRGCPV</sequence>
<accession>A0A0B7MCR3</accession>
<organism evidence="1 2">
    <name type="scientific">Syntrophaceticus schinkii</name>
    <dbReference type="NCBI Taxonomy" id="499207"/>
    <lineage>
        <taxon>Bacteria</taxon>
        <taxon>Bacillati</taxon>
        <taxon>Bacillota</taxon>
        <taxon>Clostridia</taxon>
        <taxon>Thermoanaerobacterales</taxon>
        <taxon>Thermoanaerobacterales Family III. Incertae Sedis</taxon>
        <taxon>Syntrophaceticus</taxon>
    </lineage>
</organism>
<evidence type="ECO:0000313" key="2">
    <source>
        <dbReference type="Proteomes" id="UP000046155"/>
    </source>
</evidence>
<dbReference type="AlphaFoldDB" id="A0A0B7MCR3"/>
<evidence type="ECO:0000313" key="1">
    <source>
        <dbReference type="EMBL" id="CEO87860.1"/>
    </source>
</evidence>
<dbReference type="Proteomes" id="UP000046155">
    <property type="component" value="Unassembled WGS sequence"/>
</dbReference>
<dbReference type="RefSeq" id="WP_044664142.1">
    <property type="nucleotide sequence ID" value="NZ_CDRZ01000035.1"/>
</dbReference>
<protein>
    <submittedName>
        <fullName evidence="1">Uncharacterized protein</fullName>
    </submittedName>
</protein>
<dbReference type="OrthoDB" id="159886at2"/>
<keyword evidence="2" id="KW-1185">Reference proteome</keyword>
<dbReference type="EMBL" id="CDRZ01000035">
    <property type="protein sequence ID" value="CEO87860.1"/>
    <property type="molecule type" value="Genomic_DNA"/>
</dbReference>
<reference evidence="2" key="1">
    <citation type="submission" date="2015-01" db="EMBL/GenBank/DDBJ databases">
        <authorList>
            <person name="Manzoor Shahid"/>
            <person name="Zubair Saima"/>
        </authorList>
    </citation>
    <scope>NUCLEOTIDE SEQUENCE [LARGE SCALE GENOMIC DNA]</scope>
    <source>
        <strain evidence="2">Sp3</strain>
    </source>
</reference>
<dbReference type="Pfam" id="PF22742">
    <property type="entry name" value="PspAB"/>
    <property type="match status" value="1"/>
</dbReference>